<keyword evidence="2" id="KW-0808">Transferase</keyword>
<dbReference type="InterPro" id="IPR051531">
    <property type="entry name" value="N-acetyltransferase"/>
</dbReference>
<accession>A0A239CKL8</accession>
<sequence length="360" mass="39638">MIERLETERLVLRRPTPADMAAYQDYYASDWRTTHGPVARDRQSRGRFEAILAHWQQKGFGRFVVELKGQPGGIGLVGPHFPDSFIEQEITWQLWRADVAGYGYAYEAGIATRRHAFETLGWATAVTYIHPENRSAIRLALRMGATLDPEAVCPASIGPHDVYRHPAPAGAARLVRTPARRRRRSQQAPTLHTPRTVLRPYQVEDFDAYAAFLASPRAASLHGPYSRAAAWTWFTNEIAQWHLHGFGGLMIEVDGRLAGRVAVTLGPDQAEPDLGWALFDGYEGKGYAAEAALALREHVFSHASVASLVSFLQANNAASIGVAERLGCTPDADVIRPEGIDCLVYRHPSADGDGSPEAYA</sequence>
<dbReference type="SUPFAM" id="SSF55729">
    <property type="entry name" value="Acyl-CoA N-acyltransferases (Nat)"/>
    <property type="match status" value="2"/>
</dbReference>
<gene>
    <name evidence="2" type="ORF">SAMN05421757_101335</name>
</gene>
<dbReference type="Gene3D" id="3.40.630.30">
    <property type="match status" value="2"/>
</dbReference>
<dbReference type="PROSITE" id="PS51186">
    <property type="entry name" value="GNAT"/>
    <property type="match status" value="1"/>
</dbReference>
<dbReference type="AlphaFoldDB" id="A0A239CKL8"/>
<organism evidence="2 3">
    <name type="scientific">Tropicimonas sediminicola</name>
    <dbReference type="NCBI Taxonomy" id="1031541"/>
    <lineage>
        <taxon>Bacteria</taxon>
        <taxon>Pseudomonadati</taxon>
        <taxon>Pseudomonadota</taxon>
        <taxon>Alphaproteobacteria</taxon>
        <taxon>Rhodobacterales</taxon>
        <taxon>Roseobacteraceae</taxon>
        <taxon>Tropicimonas</taxon>
    </lineage>
</organism>
<dbReference type="Pfam" id="PF13302">
    <property type="entry name" value="Acetyltransf_3"/>
    <property type="match status" value="2"/>
</dbReference>
<keyword evidence="3" id="KW-1185">Reference proteome</keyword>
<proteinExistence type="predicted"/>
<reference evidence="2 3" key="1">
    <citation type="submission" date="2017-06" db="EMBL/GenBank/DDBJ databases">
        <authorList>
            <person name="Kim H.J."/>
            <person name="Triplett B.A."/>
        </authorList>
    </citation>
    <scope>NUCLEOTIDE SEQUENCE [LARGE SCALE GENOMIC DNA]</scope>
    <source>
        <strain evidence="2 3">DSM 29339</strain>
    </source>
</reference>
<evidence type="ECO:0000313" key="2">
    <source>
        <dbReference type="EMBL" id="SNS20452.1"/>
    </source>
</evidence>
<dbReference type="GO" id="GO:0016747">
    <property type="term" value="F:acyltransferase activity, transferring groups other than amino-acyl groups"/>
    <property type="evidence" value="ECO:0007669"/>
    <property type="project" value="InterPro"/>
</dbReference>
<dbReference type="PANTHER" id="PTHR43792">
    <property type="entry name" value="GNAT FAMILY, PUTATIVE (AFU_ORTHOLOGUE AFUA_3G00765)-RELATED-RELATED"/>
    <property type="match status" value="1"/>
</dbReference>
<feature type="domain" description="N-acetyltransferase" evidence="1">
    <location>
        <begin position="196"/>
        <end position="350"/>
    </location>
</feature>
<name>A0A239CKL8_9RHOB</name>
<dbReference type="InterPro" id="IPR000182">
    <property type="entry name" value="GNAT_dom"/>
</dbReference>
<dbReference type="InterPro" id="IPR016181">
    <property type="entry name" value="Acyl_CoA_acyltransferase"/>
</dbReference>
<dbReference type="OrthoDB" id="6293260at2"/>
<dbReference type="Proteomes" id="UP000198426">
    <property type="component" value="Unassembled WGS sequence"/>
</dbReference>
<dbReference type="EMBL" id="FZOY01000001">
    <property type="protein sequence ID" value="SNS20452.1"/>
    <property type="molecule type" value="Genomic_DNA"/>
</dbReference>
<evidence type="ECO:0000259" key="1">
    <source>
        <dbReference type="PROSITE" id="PS51186"/>
    </source>
</evidence>
<dbReference type="RefSeq" id="WP_089230805.1">
    <property type="nucleotide sequence ID" value="NZ_FZOY01000001.1"/>
</dbReference>
<protein>
    <submittedName>
        <fullName evidence="2">Protein N-acetyltransferase, RimJ/RimL family</fullName>
    </submittedName>
</protein>
<dbReference type="PANTHER" id="PTHR43792:SF1">
    <property type="entry name" value="N-ACETYLTRANSFERASE DOMAIN-CONTAINING PROTEIN"/>
    <property type="match status" value="1"/>
</dbReference>
<evidence type="ECO:0000313" key="3">
    <source>
        <dbReference type="Proteomes" id="UP000198426"/>
    </source>
</evidence>